<reference evidence="12" key="1">
    <citation type="submission" date="2017-06" db="EMBL/GenBank/DDBJ databases">
        <authorList>
            <person name="Varghese N."/>
            <person name="Submissions S."/>
        </authorList>
    </citation>
    <scope>NUCLEOTIDE SEQUENCE [LARGE SCALE GENOMIC DNA]</scope>
    <source>
        <strain evidence="12">JCM 23211</strain>
    </source>
</reference>
<comment type="subcellular location">
    <subcellularLocation>
        <location evidence="1">Cell membrane</location>
        <topology evidence="1">Multi-pass membrane protein</topology>
    </subcellularLocation>
</comment>
<organism evidence="11 12">
    <name type="scientific">Rhodococcoides kyotonense</name>
    <dbReference type="NCBI Taxonomy" id="398843"/>
    <lineage>
        <taxon>Bacteria</taxon>
        <taxon>Bacillati</taxon>
        <taxon>Actinomycetota</taxon>
        <taxon>Actinomycetes</taxon>
        <taxon>Mycobacteriales</taxon>
        <taxon>Nocardiaceae</taxon>
        <taxon>Rhodococcoides</taxon>
    </lineage>
</organism>
<evidence type="ECO:0000256" key="3">
    <source>
        <dbReference type="ARBA" id="ARBA00022448"/>
    </source>
</evidence>
<evidence type="ECO:0000256" key="9">
    <source>
        <dbReference type="SAM" id="Phobius"/>
    </source>
</evidence>
<evidence type="ECO:0000256" key="1">
    <source>
        <dbReference type="ARBA" id="ARBA00004651"/>
    </source>
</evidence>
<keyword evidence="3" id="KW-0813">Transport</keyword>
<proteinExistence type="inferred from homology"/>
<keyword evidence="5 9" id="KW-0812">Transmembrane</keyword>
<feature type="transmembrane region" description="Helical" evidence="9">
    <location>
        <begin position="28"/>
        <end position="45"/>
    </location>
</feature>
<dbReference type="InterPro" id="IPR004812">
    <property type="entry name" value="Efflux_drug-R_Bcr/CmlA"/>
</dbReference>
<name>A0A239N554_9NOCA</name>
<dbReference type="PROSITE" id="PS00216">
    <property type="entry name" value="SUGAR_TRANSPORT_1"/>
    <property type="match status" value="1"/>
</dbReference>
<dbReference type="STRING" id="398843.A3K89_11785"/>
<feature type="transmembrane region" description="Helical" evidence="9">
    <location>
        <begin position="97"/>
        <end position="123"/>
    </location>
</feature>
<keyword evidence="6 9" id="KW-1133">Transmembrane helix</keyword>
<dbReference type="NCBIfam" id="TIGR00710">
    <property type="entry name" value="efflux_Bcr_CflA"/>
    <property type="match status" value="1"/>
</dbReference>
<feature type="transmembrane region" description="Helical" evidence="9">
    <location>
        <begin position="158"/>
        <end position="178"/>
    </location>
</feature>
<protein>
    <submittedName>
        <fullName evidence="11">MFS transporter, DHA1 family, bicyclomycin/chloramphenicol resistance protein</fullName>
    </submittedName>
</protein>
<dbReference type="InterPro" id="IPR011701">
    <property type="entry name" value="MFS"/>
</dbReference>
<gene>
    <name evidence="11" type="ORF">SAMN05421642_12943</name>
</gene>
<feature type="transmembrane region" description="Helical" evidence="9">
    <location>
        <begin position="129"/>
        <end position="146"/>
    </location>
</feature>
<dbReference type="EMBL" id="FZOW01000029">
    <property type="protein sequence ID" value="SNT49880.1"/>
    <property type="molecule type" value="Genomic_DNA"/>
</dbReference>
<dbReference type="Proteomes" id="UP000198327">
    <property type="component" value="Unassembled WGS sequence"/>
</dbReference>
<evidence type="ECO:0000256" key="6">
    <source>
        <dbReference type="ARBA" id="ARBA00022989"/>
    </source>
</evidence>
<evidence type="ECO:0000256" key="4">
    <source>
        <dbReference type="ARBA" id="ARBA00022475"/>
    </source>
</evidence>
<dbReference type="PANTHER" id="PTHR42718:SF9">
    <property type="entry name" value="MAJOR FACILITATOR SUPERFAMILY MULTIDRUG TRANSPORTER MFSC"/>
    <property type="match status" value="1"/>
</dbReference>
<dbReference type="InterPro" id="IPR036259">
    <property type="entry name" value="MFS_trans_sf"/>
</dbReference>
<dbReference type="CDD" id="cd17320">
    <property type="entry name" value="MFS_MdfA_MDR_like"/>
    <property type="match status" value="1"/>
</dbReference>
<sequence>MSHATEPTHVDTKPTTPQSTEPTPAERLRIILVLGALIALGPLTIDMYLPALPSIVDDLNSSSAAVQLTLTGTLIGLALGQLIIGPLSDIVGRRLPLIAGTAVHIVASLLCVVAPNVAVLGVFRGLQGLGAAAAAVVAMAVVRDLFTGRAAATVLSRLMLVMGVAPVLAPSIGGGILLAGSWRWVFGVLAVLGVALLVVAVFALRESLPPERRRSRGVMPVVRTYGGLLRDGQFLVLVLVAALAMSAMFAYIAGSSFVLQEEFGLNEQQFAIVFALGAIALIGASQMNVVLLGHFTPVRIVIAALSVAVLSALVMTVIAIAGIGGMFGFLIPLWFVLGAVGFVMPNAPALALSRHGEAAGTAAALLGAAQFGSGAIIAPVVGVLGNDAVAVSVTMVGVSAIALVALIAVTISTRSVSSDSSTRQGTGPSR</sequence>
<evidence type="ECO:0000256" key="2">
    <source>
        <dbReference type="ARBA" id="ARBA00006236"/>
    </source>
</evidence>
<feature type="transmembrane region" description="Helical" evidence="9">
    <location>
        <begin position="184"/>
        <end position="204"/>
    </location>
</feature>
<dbReference type="InterPro" id="IPR020846">
    <property type="entry name" value="MFS_dom"/>
</dbReference>
<feature type="transmembrane region" description="Helical" evidence="9">
    <location>
        <begin position="300"/>
        <end position="323"/>
    </location>
</feature>
<dbReference type="GO" id="GO:1990961">
    <property type="term" value="P:xenobiotic detoxification by transmembrane export across the plasma membrane"/>
    <property type="evidence" value="ECO:0007669"/>
    <property type="project" value="InterPro"/>
</dbReference>
<evidence type="ECO:0000256" key="8">
    <source>
        <dbReference type="SAM" id="MobiDB-lite"/>
    </source>
</evidence>
<dbReference type="AlphaFoldDB" id="A0A239N554"/>
<feature type="transmembrane region" description="Helical" evidence="9">
    <location>
        <begin position="65"/>
        <end position="85"/>
    </location>
</feature>
<dbReference type="Gene3D" id="1.20.1720.10">
    <property type="entry name" value="Multidrug resistance protein D"/>
    <property type="match status" value="1"/>
</dbReference>
<dbReference type="RefSeq" id="WP_371829060.1">
    <property type="nucleotide sequence ID" value="NZ_FZOW01000029.1"/>
</dbReference>
<feature type="transmembrane region" description="Helical" evidence="9">
    <location>
        <begin position="364"/>
        <end position="384"/>
    </location>
</feature>
<dbReference type="FunFam" id="1.20.1720.10:FF:000005">
    <property type="entry name" value="Bcr/CflA family efflux transporter"/>
    <property type="match status" value="1"/>
</dbReference>
<feature type="domain" description="Major facilitator superfamily (MFS) profile" evidence="10">
    <location>
        <begin position="30"/>
        <end position="417"/>
    </location>
</feature>
<evidence type="ECO:0000313" key="11">
    <source>
        <dbReference type="EMBL" id="SNT49880.1"/>
    </source>
</evidence>
<dbReference type="Pfam" id="PF07690">
    <property type="entry name" value="MFS_1"/>
    <property type="match status" value="1"/>
</dbReference>
<evidence type="ECO:0000256" key="5">
    <source>
        <dbReference type="ARBA" id="ARBA00022692"/>
    </source>
</evidence>
<feature type="transmembrane region" description="Helical" evidence="9">
    <location>
        <begin position="390"/>
        <end position="411"/>
    </location>
</feature>
<accession>A0A239N554</accession>
<feature type="transmembrane region" description="Helical" evidence="9">
    <location>
        <begin position="234"/>
        <end position="258"/>
    </location>
</feature>
<dbReference type="PANTHER" id="PTHR42718">
    <property type="entry name" value="MAJOR FACILITATOR SUPERFAMILY MULTIDRUG TRANSPORTER MFSC"/>
    <property type="match status" value="1"/>
</dbReference>
<evidence type="ECO:0000259" key="10">
    <source>
        <dbReference type="PROSITE" id="PS50850"/>
    </source>
</evidence>
<feature type="transmembrane region" description="Helical" evidence="9">
    <location>
        <begin position="270"/>
        <end position="293"/>
    </location>
</feature>
<dbReference type="InterPro" id="IPR005829">
    <property type="entry name" value="Sugar_transporter_CS"/>
</dbReference>
<feature type="transmembrane region" description="Helical" evidence="9">
    <location>
        <begin position="329"/>
        <end position="352"/>
    </location>
</feature>
<feature type="region of interest" description="Disordered" evidence="8">
    <location>
        <begin position="1"/>
        <end position="22"/>
    </location>
</feature>
<dbReference type="SUPFAM" id="SSF103473">
    <property type="entry name" value="MFS general substrate transporter"/>
    <property type="match status" value="1"/>
</dbReference>
<evidence type="ECO:0000313" key="12">
    <source>
        <dbReference type="Proteomes" id="UP000198327"/>
    </source>
</evidence>
<keyword evidence="4" id="KW-1003">Cell membrane</keyword>
<feature type="compositionally biased region" description="Polar residues" evidence="8">
    <location>
        <begin position="13"/>
        <end position="22"/>
    </location>
</feature>
<keyword evidence="12" id="KW-1185">Reference proteome</keyword>
<dbReference type="GO" id="GO:0005886">
    <property type="term" value="C:plasma membrane"/>
    <property type="evidence" value="ECO:0007669"/>
    <property type="project" value="UniProtKB-SubCell"/>
</dbReference>
<keyword evidence="7 9" id="KW-0472">Membrane</keyword>
<comment type="similarity">
    <text evidence="2">Belongs to the major facilitator superfamily. Bcr/CmlA family.</text>
</comment>
<dbReference type="PROSITE" id="PS50850">
    <property type="entry name" value="MFS"/>
    <property type="match status" value="1"/>
</dbReference>
<feature type="compositionally biased region" description="Basic and acidic residues" evidence="8">
    <location>
        <begin position="1"/>
        <end position="12"/>
    </location>
</feature>
<dbReference type="GO" id="GO:0042910">
    <property type="term" value="F:xenobiotic transmembrane transporter activity"/>
    <property type="evidence" value="ECO:0007669"/>
    <property type="project" value="InterPro"/>
</dbReference>
<evidence type="ECO:0000256" key="7">
    <source>
        <dbReference type="ARBA" id="ARBA00023136"/>
    </source>
</evidence>